<dbReference type="Proteomes" id="UP000559027">
    <property type="component" value="Unassembled WGS sequence"/>
</dbReference>
<comment type="caution">
    <text evidence="6">The sequence shown here is derived from an EMBL/GenBank/DDBJ whole genome shotgun (WGS) entry which is preliminary data.</text>
</comment>
<sequence length="394" mass="44166">MVENGEQPLRVAIIGAGMTGLLIGQGLRKNGYNVTVYEKEAYIGERVREWTMLIHWALPTLQKTLPDDILNDMRSAYTDPFYAYDKEKEALPFYNGNTGEIAFQVPAIGMRRVSRTRFRRLCTRGLDIRWSKAFKDLQMGENGPVTIIFEDGDRAEADFVIGADGTRSKVRRWLVGEEEGKVSASEHAITNGIVSYNDAEKARFVRTHPICALGSSSSGALFIAVQNVEDPEKPETWSFHVCRIFKSKTEALEGDEAIAQMKNMSKDVCEPFRSSIEWTPSGSQCFTTQMNYWITTPWDNRGSRVTLAGDAAHAMLPARGQGMNHALEDVDKLVAQLVRVKEGMPLQEALKTYEDEIFERGPRAVLTSLEDLDNLPKFEDPGSIRHQSHGLAKV</sequence>
<keyword evidence="7" id="KW-1185">Reference proteome</keyword>
<evidence type="ECO:0000256" key="3">
    <source>
        <dbReference type="ARBA" id="ARBA00023002"/>
    </source>
</evidence>
<dbReference type="Gene3D" id="3.50.50.60">
    <property type="entry name" value="FAD/NAD(P)-binding domain"/>
    <property type="match status" value="1"/>
</dbReference>
<dbReference type="InterPro" id="IPR002938">
    <property type="entry name" value="FAD-bd"/>
</dbReference>
<dbReference type="Pfam" id="PF01494">
    <property type="entry name" value="FAD_binding_3"/>
    <property type="match status" value="1"/>
</dbReference>
<dbReference type="OrthoDB" id="655030at2759"/>
<accession>A0A8H5FUX5</accession>
<evidence type="ECO:0000256" key="2">
    <source>
        <dbReference type="ARBA" id="ARBA00022827"/>
    </source>
</evidence>
<protein>
    <recommendedName>
        <fullName evidence="5">FAD-binding domain-containing protein</fullName>
    </recommendedName>
</protein>
<dbReference type="GO" id="GO:0071949">
    <property type="term" value="F:FAD binding"/>
    <property type="evidence" value="ECO:0007669"/>
    <property type="project" value="InterPro"/>
</dbReference>
<dbReference type="PRINTS" id="PR00420">
    <property type="entry name" value="RNGMNOXGNASE"/>
</dbReference>
<dbReference type="SUPFAM" id="SSF51905">
    <property type="entry name" value="FAD/NAD(P)-binding domain"/>
    <property type="match status" value="1"/>
</dbReference>
<keyword evidence="1" id="KW-0285">Flavoprotein</keyword>
<feature type="domain" description="FAD-binding" evidence="5">
    <location>
        <begin position="123"/>
        <end position="361"/>
    </location>
</feature>
<evidence type="ECO:0000256" key="1">
    <source>
        <dbReference type="ARBA" id="ARBA00022630"/>
    </source>
</evidence>
<evidence type="ECO:0000313" key="7">
    <source>
        <dbReference type="Proteomes" id="UP000559027"/>
    </source>
</evidence>
<dbReference type="PANTHER" id="PTHR47178">
    <property type="entry name" value="MONOOXYGENASE, FAD-BINDING"/>
    <property type="match status" value="1"/>
</dbReference>
<keyword evidence="4" id="KW-0503">Monooxygenase</keyword>
<evidence type="ECO:0000256" key="4">
    <source>
        <dbReference type="ARBA" id="ARBA00023033"/>
    </source>
</evidence>
<evidence type="ECO:0000259" key="5">
    <source>
        <dbReference type="Pfam" id="PF01494"/>
    </source>
</evidence>
<reference evidence="6 7" key="1">
    <citation type="journal article" date="2020" name="ISME J.">
        <title>Uncovering the hidden diversity of litter-decomposition mechanisms in mushroom-forming fungi.</title>
        <authorList>
            <person name="Floudas D."/>
            <person name="Bentzer J."/>
            <person name="Ahren D."/>
            <person name="Johansson T."/>
            <person name="Persson P."/>
            <person name="Tunlid A."/>
        </authorList>
    </citation>
    <scope>NUCLEOTIDE SEQUENCE [LARGE SCALE GENOMIC DNA]</scope>
    <source>
        <strain evidence="6 7">CBS 146.42</strain>
    </source>
</reference>
<dbReference type="Pfam" id="PF13450">
    <property type="entry name" value="NAD_binding_8"/>
    <property type="match status" value="1"/>
</dbReference>
<evidence type="ECO:0000313" key="6">
    <source>
        <dbReference type="EMBL" id="KAF5349663.1"/>
    </source>
</evidence>
<keyword evidence="3" id="KW-0560">Oxidoreductase</keyword>
<name>A0A8H5FUX5_9AGAR</name>
<dbReference type="PANTHER" id="PTHR47178:SF3">
    <property type="entry name" value="FAD-BINDING DOMAIN-CONTAINING PROTEIN"/>
    <property type="match status" value="1"/>
</dbReference>
<dbReference type="AlphaFoldDB" id="A0A8H5FUX5"/>
<gene>
    <name evidence="6" type="ORF">D9756_008963</name>
</gene>
<keyword evidence="2" id="KW-0274">FAD</keyword>
<dbReference type="GO" id="GO:0004497">
    <property type="term" value="F:monooxygenase activity"/>
    <property type="evidence" value="ECO:0007669"/>
    <property type="project" value="UniProtKB-KW"/>
</dbReference>
<organism evidence="6 7">
    <name type="scientific">Leucocoprinus leucothites</name>
    <dbReference type="NCBI Taxonomy" id="201217"/>
    <lineage>
        <taxon>Eukaryota</taxon>
        <taxon>Fungi</taxon>
        <taxon>Dikarya</taxon>
        <taxon>Basidiomycota</taxon>
        <taxon>Agaricomycotina</taxon>
        <taxon>Agaricomycetes</taxon>
        <taxon>Agaricomycetidae</taxon>
        <taxon>Agaricales</taxon>
        <taxon>Agaricineae</taxon>
        <taxon>Agaricaceae</taxon>
        <taxon>Leucocoprinus</taxon>
    </lineage>
</organism>
<proteinExistence type="predicted"/>
<dbReference type="EMBL" id="JAACJO010000016">
    <property type="protein sequence ID" value="KAF5349663.1"/>
    <property type="molecule type" value="Genomic_DNA"/>
</dbReference>
<dbReference type="InterPro" id="IPR036188">
    <property type="entry name" value="FAD/NAD-bd_sf"/>
</dbReference>